<name>A0A6B9Q759_9VIRU</name>
<dbReference type="EMBL" id="MN556988">
    <property type="protein sequence ID" value="QHD64805.1"/>
    <property type="molecule type" value="Genomic_RNA"/>
</dbReference>
<protein>
    <submittedName>
        <fullName evidence="2">Coat protein</fullName>
    </submittedName>
</protein>
<reference evidence="2" key="1">
    <citation type="journal article" date="2020" name="Virus Evol.">
        <title>Analysis of the virome associated to grapevine downy mildew lesions reveals new mycovirus lineages.</title>
        <authorList>
            <person name="Chiapello M."/>
            <person name="Rodriguez-Romero J."/>
            <person name="Ayllon M.A."/>
            <person name="Turina M."/>
        </authorList>
    </citation>
    <scope>NUCLEOTIDE SEQUENCE</scope>
    <source>
        <strain evidence="2">DMG-B_DN48611</strain>
    </source>
</reference>
<feature type="region of interest" description="Disordered" evidence="1">
    <location>
        <begin position="1"/>
        <end position="102"/>
    </location>
</feature>
<evidence type="ECO:0000313" key="2">
    <source>
        <dbReference type="EMBL" id="QHD64805.1"/>
    </source>
</evidence>
<proteinExistence type="predicted"/>
<keyword evidence="2" id="KW-0167">Capsid protein</keyword>
<evidence type="ECO:0000256" key="1">
    <source>
        <dbReference type="SAM" id="MobiDB-lite"/>
    </source>
</evidence>
<sequence>MSSGSRARAMDYAKTTRNVKVDSRKRAMPDNFGKPTDPSSAHVSSELMSRDDKADETRSLRNEEKELRNDAEKDVIDTKNFKVSDNNGQAPAPTRTTTNEPAAAPELKSAFSKCWTTVDENIIPSITHFDKSSYVPLGLNLFQILFAMEDMLNGNEELRWINPMYFSLPVRVYYAVIFFVQTLRAKDASGTLSKSDSSFLRAFLRRFKDTACPIAGPLVPYFTNITSCLPDDKQFDYVSPSLPKRGTYSVTRIGEGAQATVQLTVDPLHHVIPSVPLIGSLLKLFCTTNDLRQYFSPSGEFVPVPTTGGQFAGIDFPPQTGNQWTNSFAQVLNNPAMMRPLPESDFKLLEIHAQWRRSGVRHFPDIPTNTSFDPQDPSGHTQLLDNFDWFETCINMAATQVRFFSDSTNLSQIPVLGGRSTLIVSHITVVNPSDNNDLPRPTAASNWYPDTFSSLKACFDAFTPKLEQPDMYNAIYSLTNGTLNWVTPGGSPIGSKDAVHRSGPYWDNQKKTFELASPTKVSAGLYNMVQTHFYNARPNGK</sequence>
<accession>A0A6B9Q759</accession>
<feature type="compositionally biased region" description="Polar residues" evidence="1">
    <location>
        <begin position="37"/>
        <end position="47"/>
    </location>
</feature>
<organism evidence="2">
    <name type="scientific">Plasmopara viticola lesion associated Partitivirus 9</name>
    <dbReference type="NCBI Taxonomy" id="2692007"/>
    <lineage>
        <taxon>Viruses</taxon>
        <taxon>Riboviria</taxon>
        <taxon>Orthornavirae</taxon>
        <taxon>Pisuviricota</taxon>
        <taxon>Duplopiviricetes</taxon>
        <taxon>Durnavirales</taxon>
        <taxon>Partitiviridae</taxon>
    </lineage>
</organism>
<feature type="compositionally biased region" description="Basic and acidic residues" evidence="1">
    <location>
        <begin position="19"/>
        <end position="28"/>
    </location>
</feature>
<keyword evidence="2" id="KW-0946">Virion</keyword>
<feature type="compositionally biased region" description="Basic and acidic residues" evidence="1">
    <location>
        <begin position="48"/>
        <end position="82"/>
    </location>
</feature>
<dbReference type="GO" id="GO:0019028">
    <property type="term" value="C:viral capsid"/>
    <property type="evidence" value="ECO:0007669"/>
    <property type="project" value="UniProtKB-KW"/>
</dbReference>
<feature type="compositionally biased region" description="Polar residues" evidence="1">
    <location>
        <begin position="83"/>
        <end position="100"/>
    </location>
</feature>